<evidence type="ECO:0000313" key="2">
    <source>
        <dbReference type="Proteomes" id="UP000318138"/>
    </source>
</evidence>
<dbReference type="Proteomes" id="UP000318138">
    <property type="component" value="Chromosome"/>
</dbReference>
<gene>
    <name evidence="1" type="ORF">FLK61_28205</name>
</gene>
<dbReference type="AlphaFoldDB" id="A0A859FCG6"/>
<name>A0A859FCG6_9BACI</name>
<reference evidence="2" key="1">
    <citation type="submission" date="2019-07" db="EMBL/GenBank/DDBJ databases">
        <title>Bacillus alkalisoli sp. nov. isolated from saline soil.</title>
        <authorList>
            <person name="Sun J.-Q."/>
            <person name="Xu L."/>
        </authorList>
    </citation>
    <scope>NUCLEOTIDE SEQUENCE [LARGE SCALE GENOMIC DNA]</scope>
    <source>
        <strain evidence="2">M4U3P1</strain>
    </source>
</reference>
<sequence length="250" mass="28844">MSALLLSCSQNQADESINGRYLTGSEHTDMFLLFVSDNYSGTSVRELSGHNDLLPTPYEREAYRIAVTNETTFSLVENTEVLAYEDISLFPNQPIQVTVMEDVEQFISSVENEGEVTEKLLPIYTASHVKVGSYTEEHLIETYTPVLEDHYVVQIFDGDFNLTYFSLLMEYFTQLEDRYDIRVIVELRNGAGYGRFREVTPEFDYLFLSNDGVEFKGDDYEELQLVVEEETGFAMPREGDDAWYQLLFYD</sequence>
<dbReference type="EMBL" id="CP041372">
    <property type="protein sequence ID" value="QKS70630.1"/>
    <property type="molecule type" value="Genomic_DNA"/>
</dbReference>
<organism evidence="1 2">
    <name type="scientific">Paenalkalicoccus suaedae</name>
    <dbReference type="NCBI Taxonomy" id="2592382"/>
    <lineage>
        <taxon>Bacteria</taxon>
        <taxon>Bacillati</taxon>
        <taxon>Bacillota</taxon>
        <taxon>Bacilli</taxon>
        <taxon>Bacillales</taxon>
        <taxon>Bacillaceae</taxon>
        <taxon>Paenalkalicoccus</taxon>
    </lineage>
</organism>
<dbReference type="KEGG" id="psua:FLK61_28205"/>
<accession>A0A859FCG6</accession>
<proteinExistence type="predicted"/>
<evidence type="ECO:0000313" key="1">
    <source>
        <dbReference type="EMBL" id="QKS70630.1"/>
    </source>
</evidence>
<keyword evidence="2" id="KW-1185">Reference proteome</keyword>
<protein>
    <submittedName>
        <fullName evidence="1">Uncharacterized protein</fullName>
    </submittedName>
</protein>